<name>A0ABU7P9T5_9ACTN</name>
<sequence length="286" mass="28504">MTTSSHQPPEADGPGAPGSAPGQGPRPGPESGAPETYGAAVFRTLDRGVRLTLYRLLAVPLALGLVLAFHPWTWGGGSSGSSGSSGFGSDSPYATGGADGSDLDGTATDDTSTGAGGADVTDEPTPTETTPTEDPQSEAAALDALVSQSADERSQVSAAVADAEQCGPDAGLGQDATTLQGAADTRTSLAEQATALPMDAVAGGSDAAQLLSTALDASSSADADYARWATALADGTCRTGATHDQSDYVSGGQDSTTAQQAKSAFVDAWNPIAQQYGLATRSVDEF</sequence>
<feature type="compositionally biased region" description="Low complexity" evidence="1">
    <location>
        <begin position="8"/>
        <end position="23"/>
    </location>
</feature>
<feature type="compositionally biased region" description="Gly residues" evidence="1">
    <location>
        <begin position="77"/>
        <end position="86"/>
    </location>
</feature>
<proteinExistence type="predicted"/>
<keyword evidence="2" id="KW-0812">Transmembrane</keyword>
<dbReference type="EMBL" id="JAZEWV010000007">
    <property type="protein sequence ID" value="MEE4542580.1"/>
    <property type="molecule type" value="Genomic_DNA"/>
</dbReference>
<comment type="caution">
    <text evidence="3">The sequence shown here is derived from an EMBL/GenBank/DDBJ whole genome shotgun (WGS) entry which is preliminary data.</text>
</comment>
<keyword evidence="2" id="KW-1133">Transmembrane helix</keyword>
<feature type="compositionally biased region" description="Low complexity" evidence="1">
    <location>
        <begin position="123"/>
        <end position="134"/>
    </location>
</feature>
<accession>A0ABU7P9T5</accession>
<feature type="region of interest" description="Disordered" evidence="1">
    <location>
        <begin position="77"/>
        <end position="138"/>
    </location>
</feature>
<dbReference type="RefSeq" id="WP_330794512.1">
    <property type="nucleotide sequence ID" value="NZ_JAZEWV010000007.1"/>
</dbReference>
<organism evidence="3 4">
    <name type="scientific">Actinacidiphila polyblastidii</name>
    <dbReference type="NCBI Taxonomy" id="3110430"/>
    <lineage>
        <taxon>Bacteria</taxon>
        <taxon>Bacillati</taxon>
        <taxon>Actinomycetota</taxon>
        <taxon>Actinomycetes</taxon>
        <taxon>Kitasatosporales</taxon>
        <taxon>Streptomycetaceae</taxon>
        <taxon>Actinacidiphila</taxon>
    </lineage>
</organism>
<keyword evidence="4" id="KW-1185">Reference proteome</keyword>
<evidence type="ECO:0000313" key="3">
    <source>
        <dbReference type="EMBL" id="MEE4542580.1"/>
    </source>
</evidence>
<gene>
    <name evidence="3" type="ORF">V2S66_11460</name>
</gene>
<feature type="transmembrane region" description="Helical" evidence="2">
    <location>
        <begin position="53"/>
        <end position="74"/>
    </location>
</feature>
<dbReference type="Proteomes" id="UP001344658">
    <property type="component" value="Unassembled WGS sequence"/>
</dbReference>
<evidence type="ECO:0000256" key="2">
    <source>
        <dbReference type="SAM" id="Phobius"/>
    </source>
</evidence>
<feature type="region of interest" description="Disordered" evidence="1">
    <location>
        <begin position="1"/>
        <end position="35"/>
    </location>
</feature>
<protein>
    <submittedName>
        <fullName evidence="3">Uncharacterized protein</fullName>
    </submittedName>
</protein>
<reference evidence="3 4" key="1">
    <citation type="submission" date="2023-12" db="EMBL/GenBank/DDBJ databases">
        <title>Streptomyces sp. V4-01.</title>
        <authorList>
            <person name="Somphong A."/>
            <person name="Phongsopitanun W."/>
        </authorList>
    </citation>
    <scope>NUCLEOTIDE SEQUENCE [LARGE SCALE GENOMIC DNA]</scope>
    <source>
        <strain evidence="3 4">V4-01</strain>
    </source>
</reference>
<evidence type="ECO:0000256" key="1">
    <source>
        <dbReference type="SAM" id="MobiDB-lite"/>
    </source>
</evidence>
<evidence type="ECO:0000313" key="4">
    <source>
        <dbReference type="Proteomes" id="UP001344658"/>
    </source>
</evidence>
<keyword evidence="2" id="KW-0472">Membrane</keyword>
<feature type="compositionally biased region" description="Low complexity" evidence="1">
    <location>
        <begin position="103"/>
        <end position="113"/>
    </location>
</feature>